<evidence type="ECO:0000313" key="5">
    <source>
        <dbReference type="Proteomes" id="UP001432027"/>
    </source>
</evidence>
<dbReference type="InterPro" id="IPR002035">
    <property type="entry name" value="VWF_A"/>
</dbReference>
<comment type="caution">
    <text evidence="4">The sequence shown here is derived from an EMBL/GenBank/DDBJ whole genome shotgun (WGS) entry which is preliminary data.</text>
</comment>
<dbReference type="Proteomes" id="UP001432027">
    <property type="component" value="Unassembled WGS sequence"/>
</dbReference>
<sequence length="734" mass="80602">EALISLLFLVTLRVRGILGEQHNQVDAVFVVDISNGNRDAFISQLLRARETMRYIAQLPNCTSRFGLVAFHRTAVSIISLDSEVAGNVDKYAEVLLTLRPRQNARANLTVGIKAAHSAFNSSSHDDDRRRIVFLLHDGEAEDNVEGVVDILNEARQSHITVMVIASSQSTHTNSLLGLVDGEKSRLYKKGADRLPFNKTIRKIATAGLRRLTSIHRKRPSLISKLFASNTLSLDKGGNCTREIDLIIVLDTSGSVYHFFEEQRALAEDLVKRLGDPRGLRIGLVRFSARPTVAVALDAPLNKEEVLERVHLTSFTGGATRISLAMEQAMDELRRVGRQGVQQYLVLLSDGHGQETWREASRVGERVTASGIIAYAASTSNDFNLDELALYVAERERIYTRARQPSFVADIVGPINECLQSNGVEPVTKTSPLSRTSTESSRTFPTAPLKTLKATTPFQNEIFVSATPKTMERDDLDEDDFSNDGSGETAPNTKVAQNTRIPSDLVAVAAVEDVQPVQQQLLQTTTRSTTPTTRQVVPSTFILPAHRTQPEAALHIFESTLETSGRSAIGGVRFGVISFAANATIDRQLSLGAGPEVMGTIRGIKHTGGTTSVVSAMRAAMAEASKRRVDSSLLVLLISDGHSKDHWEDITRIAARLHNGQNVQVFALTVSDHFSREELKAWAKHDANIFTSHNQAAWLNRVKTELLSCALGSLEVSTTKCQIQVREINTFVGRY</sequence>
<gene>
    <name evidence="4" type="ORF">PENTCL1PPCAC_23689</name>
</gene>
<dbReference type="InterPro" id="IPR036465">
    <property type="entry name" value="vWFA_dom_sf"/>
</dbReference>
<proteinExistence type="predicted"/>
<feature type="domain" description="VWFA" evidence="3">
    <location>
        <begin position="558"/>
        <end position="705"/>
    </location>
</feature>
<dbReference type="PROSITE" id="PS50234">
    <property type="entry name" value="VWFA"/>
    <property type="match status" value="3"/>
</dbReference>
<dbReference type="Pfam" id="PF00092">
    <property type="entry name" value="VWA"/>
    <property type="match status" value="3"/>
</dbReference>
<name>A0AAV5U5E9_9BILA</name>
<protein>
    <recommendedName>
        <fullName evidence="3">VWFA domain-containing protein</fullName>
    </recommendedName>
</protein>
<evidence type="ECO:0000313" key="4">
    <source>
        <dbReference type="EMBL" id="GMT01515.1"/>
    </source>
</evidence>
<feature type="signal peptide" evidence="2">
    <location>
        <begin position="1"/>
        <end position="19"/>
    </location>
</feature>
<feature type="non-terminal residue" evidence="4">
    <location>
        <position position="1"/>
    </location>
</feature>
<dbReference type="PANTHER" id="PTHR24020">
    <property type="entry name" value="COLLAGEN ALPHA"/>
    <property type="match status" value="1"/>
</dbReference>
<dbReference type="EMBL" id="BTSX01000005">
    <property type="protein sequence ID" value="GMT01515.1"/>
    <property type="molecule type" value="Genomic_DNA"/>
</dbReference>
<dbReference type="CDD" id="cd01450">
    <property type="entry name" value="vWFA_subfamily_ECM"/>
    <property type="match status" value="1"/>
</dbReference>
<keyword evidence="2" id="KW-0732">Signal</keyword>
<reference evidence="4" key="1">
    <citation type="submission" date="2023-10" db="EMBL/GenBank/DDBJ databases">
        <title>Genome assembly of Pristionchus species.</title>
        <authorList>
            <person name="Yoshida K."/>
            <person name="Sommer R.J."/>
        </authorList>
    </citation>
    <scope>NUCLEOTIDE SEQUENCE</scope>
    <source>
        <strain evidence="4">RS0144</strain>
    </source>
</reference>
<feature type="compositionally biased region" description="Polar residues" evidence="1">
    <location>
        <begin position="482"/>
        <end position="497"/>
    </location>
</feature>
<keyword evidence="5" id="KW-1185">Reference proteome</keyword>
<evidence type="ECO:0000256" key="2">
    <source>
        <dbReference type="SAM" id="SignalP"/>
    </source>
</evidence>
<feature type="domain" description="VWFA" evidence="3">
    <location>
        <begin position="244"/>
        <end position="414"/>
    </location>
</feature>
<dbReference type="SUPFAM" id="SSF53300">
    <property type="entry name" value="vWA-like"/>
    <property type="match status" value="3"/>
</dbReference>
<dbReference type="SMART" id="SM00327">
    <property type="entry name" value="VWA"/>
    <property type="match status" value="3"/>
</dbReference>
<dbReference type="Gene3D" id="3.40.50.410">
    <property type="entry name" value="von Willebrand factor, type A domain"/>
    <property type="match status" value="3"/>
</dbReference>
<accession>A0AAV5U5E9</accession>
<feature type="domain" description="VWFA" evidence="3">
    <location>
        <begin position="26"/>
        <end position="203"/>
    </location>
</feature>
<feature type="chain" id="PRO_5043820413" description="VWFA domain-containing protein" evidence="2">
    <location>
        <begin position="20"/>
        <end position="734"/>
    </location>
</feature>
<feature type="region of interest" description="Disordered" evidence="1">
    <location>
        <begin position="466"/>
        <end position="497"/>
    </location>
</feature>
<dbReference type="AlphaFoldDB" id="A0AAV5U5E9"/>
<dbReference type="CDD" id="cd00198">
    <property type="entry name" value="vWFA"/>
    <property type="match status" value="2"/>
</dbReference>
<organism evidence="4 5">
    <name type="scientific">Pristionchus entomophagus</name>
    <dbReference type="NCBI Taxonomy" id="358040"/>
    <lineage>
        <taxon>Eukaryota</taxon>
        <taxon>Metazoa</taxon>
        <taxon>Ecdysozoa</taxon>
        <taxon>Nematoda</taxon>
        <taxon>Chromadorea</taxon>
        <taxon>Rhabditida</taxon>
        <taxon>Rhabditina</taxon>
        <taxon>Diplogasteromorpha</taxon>
        <taxon>Diplogasteroidea</taxon>
        <taxon>Neodiplogasteridae</taxon>
        <taxon>Pristionchus</taxon>
    </lineage>
</organism>
<dbReference type="InterPro" id="IPR050525">
    <property type="entry name" value="ECM_Assembly_Org"/>
</dbReference>
<evidence type="ECO:0000259" key="3">
    <source>
        <dbReference type="PROSITE" id="PS50234"/>
    </source>
</evidence>
<evidence type="ECO:0000256" key="1">
    <source>
        <dbReference type="SAM" id="MobiDB-lite"/>
    </source>
</evidence>